<evidence type="ECO:0000313" key="8">
    <source>
        <dbReference type="EMBL" id="GDY66394.1"/>
    </source>
</evidence>
<evidence type="ECO:0000256" key="4">
    <source>
        <dbReference type="ARBA" id="ARBA00022989"/>
    </source>
</evidence>
<comment type="subcellular location">
    <subcellularLocation>
        <location evidence="1">Cell membrane</location>
        <topology evidence="1">Multi-pass membrane protein</topology>
    </subcellularLocation>
</comment>
<keyword evidence="3 7" id="KW-0812">Transmembrane</keyword>
<evidence type="ECO:0000313" key="11">
    <source>
        <dbReference type="Proteomes" id="UP000302139"/>
    </source>
</evidence>
<evidence type="ECO:0000256" key="6">
    <source>
        <dbReference type="SAM" id="MobiDB-lite"/>
    </source>
</evidence>
<feature type="compositionally biased region" description="Low complexity" evidence="6">
    <location>
        <begin position="348"/>
        <end position="384"/>
    </location>
</feature>
<feature type="transmembrane region" description="Helical" evidence="7">
    <location>
        <begin position="220"/>
        <end position="244"/>
    </location>
</feature>
<dbReference type="OMA" id="PIFANKY"/>
<dbReference type="EMBL" id="BJHX01000001">
    <property type="protein sequence ID" value="GDY66394.1"/>
    <property type="molecule type" value="Genomic_DNA"/>
</dbReference>
<dbReference type="Proteomes" id="UP000302139">
    <property type="component" value="Unassembled WGS sequence"/>
</dbReference>
<accession>A0A4D4M3I8</accession>
<evidence type="ECO:0000313" key="9">
    <source>
        <dbReference type="EMBL" id="GDY73376.1"/>
    </source>
</evidence>
<dbReference type="GO" id="GO:0015658">
    <property type="term" value="F:branched-chain amino acid transmembrane transporter activity"/>
    <property type="evidence" value="ECO:0007669"/>
    <property type="project" value="InterPro"/>
</dbReference>
<gene>
    <name evidence="8" type="ORF">SAV14893_057870</name>
    <name evidence="9" type="ORF">SAV31267_028610</name>
</gene>
<dbReference type="CDD" id="cd06581">
    <property type="entry name" value="TM_PBP1_LivM_like"/>
    <property type="match status" value="1"/>
</dbReference>
<name>A0A4D4M3I8_STRAX</name>
<evidence type="ECO:0000256" key="1">
    <source>
        <dbReference type="ARBA" id="ARBA00004651"/>
    </source>
</evidence>
<keyword evidence="4 7" id="KW-1133">Transmembrane helix</keyword>
<feature type="transmembrane region" description="Helical" evidence="7">
    <location>
        <begin position="81"/>
        <end position="102"/>
    </location>
</feature>
<dbReference type="STRING" id="33903.AQJ43_13205"/>
<sequence length="393" mass="39867">MSRRLVMAGAAVLLCVLPFYLGAFWLQVGLFSMAAALGAVGLTLLTGTAGQLSLGHAFFLAVGAYGYVWLAGDPGPGLPPLLALVLAVCLSGLVGGLFSPVAGRVRGVYLGVATLALVFLGHHVMLNADSITGGFNGRSVPPMSLGGFTFTASDPQLTVLGVPFGAEERLWYLALILLAVGWFAARNLLNGRPGLALTALRDSETAAAVMGVPVARRRSAAFVVSSMYAGLAGVLLALVFRRIVPDYFGLALSIDYLAMIVIGGLGSVAGAAAGAVFVTALPLLMARYADQLPLVAAPGAAGHAVGPTEASRYLYGAAIVLVLLFAPDGLSGVARRAGAAVRRRRTAPPRTASADVASPASASPASESPASASPAASTPAASASDQRPKERTS</sequence>
<dbReference type="GO" id="GO:0005886">
    <property type="term" value="C:plasma membrane"/>
    <property type="evidence" value="ECO:0007669"/>
    <property type="project" value="UniProtKB-SubCell"/>
</dbReference>
<feature type="transmembrane region" description="Helical" evidence="7">
    <location>
        <begin position="48"/>
        <end position="69"/>
    </location>
</feature>
<feature type="region of interest" description="Disordered" evidence="6">
    <location>
        <begin position="339"/>
        <end position="393"/>
    </location>
</feature>
<reference evidence="8 11" key="2">
    <citation type="submission" date="2019-04" db="EMBL/GenBank/DDBJ databases">
        <title>Draft genome sequences of Streptomyces avermitilis NBRC 14893.</title>
        <authorList>
            <person name="Komaki H."/>
            <person name="Tamura T."/>
            <person name="Hosoyama A."/>
        </authorList>
    </citation>
    <scope>NUCLEOTIDE SEQUENCE [LARGE SCALE GENOMIC DNA]</scope>
    <source>
        <strain evidence="8 11">NBRC 14893</strain>
    </source>
</reference>
<evidence type="ECO:0000256" key="5">
    <source>
        <dbReference type="ARBA" id="ARBA00023136"/>
    </source>
</evidence>
<feature type="transmembrane region" description="Helical" evidence="7">
    <location>
        <begin position="108"/>
        <end position="128"/>
    </location>
</feature>
<organism evidence="8 11">
    <name type="scientific">Streptomyces avermitilis</name>
    <dbReference type="NCBI Taxonomy" id="33903"/>
    <lineage>
        <taxon>Bacteria</taxon>
        <taxon>Bacillati</taxon>
        <taxon>Actinomycetota</taxon>
        <taxon>Actinomycetes</taxon>
        <taxon>Kitasatosporales</taxon>
        <taxon>Streptomycetaceae</taxon>
        <taxon>Streptomyces</taxon>
    </lineage>
</organism>
<dbReference type="Pfam" id="PF02653">
    <property type="entry name" value="BPD_transp_2"/>
    <property type="match status" value="1"/>
</dbReference>
<dbReference type="InterPro" id="IPR001851">
    <property type="entry name" value="ABC_transp_permease"/>
</dbReference>
<feature type="transmembrane region" description="Helical" evidence="7">
    <location>
        <begin position="256"/>
        <end position="284"/>
    </location>
</feature>
<dbReference type="PANTHER" id="PTHR30482:SF5">
    <property type="entry name" value="ABC TRANSPORTER PERMEASE PROTEIN"/>
    <property type="match status" value="1"/>
</dbReference>
<dbReference type="Proteomes" id="UP000299211">
    <property type="component" value="Unassembled WGS sequence"/>
</dbReference>
<keyword evidence="2" id="KW-1003">Cell membrane</keyword>
<dbReference type="PANTHER" id="PTHR30482">
    <property type="entry name" value="HIGH-AFFINITY BRANCHED-CHAIN AMINO ACID TRANSPORT SYSTEM PERMEASE"/>
    <property type="match status" value="1"/>
</dbReference>
<evidence type="ECO:0000256" key="7">
    <source>
        <dbReference type="SAM" id="Phobius"/>
    </source>
</evidence>
<comment type="caution">
    <text evidence="8">The sequence shown here is derived from an EMBL/GenBank/DDBJ whole genome shotgun (WGS) entry which is preliminary data.</text>
</comment>
<keyword evidence="5 7" id="KW-0472">Membrane</keyword>
<proteinExistence type="predicted"/>
<protein>
    <submittedName>
        <fullName evidence="8">Branched-chain amino acid ABC transporter permease</fullName>
    </submittedName>
</protein>
<reference evidence="9 10" key="1">
    <citation type="submission" date="2019-04" db="EMBL/GenBank/DDBJ databases">
        <title>Draft genome sequences of Streptomyces avermitilis ATCC 31267.</title>
        <authorList>
            <person name="Komaki H."/>
            <person name="Tamura T."/>
            <person name="Hosoyama A."/>
        </authorList>
    </citation>
    <scope>NUCLEOTIDE SEQUENCE [LARGE SCALE GENOMIC DNA]</scope>
    <source>
        <strain evidence="9 10">ATCC 31267</strain>
    </source>
</reference>
<dbReference type="AlphaFoldDB" id="A0A4D4M3I8"/>
<evidence type="ECO:0000256" key="2">
    <source>
        <dbReference type="ARBA" id="ARBA00022475"/>
    </source>
</evidence>
<dbReference type="EMBL" id="BJHY01000001">
    <property type="protein sequence ID" value="GDY73376.1"/>
    <property type="molecule type" value="Genomic_DNA"/>
</dbReference>
<evidence type="ECO:0000313" key="10">
    <source>
        <dbReference type="Proteomes" id="UP000299211"/>
    </source>
</evidence>
<feature type="transmembrane region" description="Helical" evidence="7">
    <location>
        <begin position="170"/>
        <end position="189"/>
    </location>
</feature>
<evidence type="ECO:0000256" key="3">
    <source>
        <dbReference type="ARBA" id="ARBA00022692"/>
    </source>
</evidence>
<dbReference type="InterPro" id="IPR043428">
    <property type="entry name" value="LivM-like"/>
</dbReference>